<dbReference type="Pfam" id="PF02699">
    <property type="entry name" value="YajC"/>
    <property type="match status" value="1"/>
</dbReference>
<name>A0A558AYK6_9STAP</name>
<dbReference type="AlphaFoldDB" id="A0A558AYK6"/>
<evidence type="ECO:0000256" key="9">
    <source>
        <dbReference type="ARBA" id="ARBA00023136"/>
    </source>
</evidence>
<dbReference type="NCBIfam" id="TIGR00739">
    <property type="entry name" value="yajC"/>
    <property type="match status" value="1"/>
</dbReference>
<dbReference type="GO" id="GO:0005886">
    <property type="term" value="C:plasma membrane"/>
    <property type="evidence" value="ECO:0007669"/>
    <property type="project" value="UniProtKB-SubCell"/>
</dbReference>
<keyword evidence="8" id="KW-0811">Translocation</keyword>
<dbReference type="PANTHER" id="PTHR33909">
    <property type="entry name" value="SEC TRANSLOCON ACCESSORY COMPLEX SUBUNIT YAJC"/>
    <property type="match status" value="1"/>
</dbReference>
<dbReference type="PRINTS" id="PR01853">
    <property type="entry name" value="YAJCTRNLCASE"/>
</dbReference>
<reference evidence="11 12" key="1">
    <citation type="submission" date="2019-07" db="EMBL/GenBank/DDBJ databases">
        <title>Salinicoccus cyprini sp. nov., isolated from gastro-intestinal tract of mirror carp, Cyprinus carpio var. specularis, collected from Gobind Sagar Reservoir, Himachal Pradesh, India.</title>
        <authorList>
            <person name="Talwar C."/>
            <person name="Singh A.K."/>
            <person name="Lal R."/>
            <person name="Negi R.K."/>
        </authorList>
    </citation>
    <scope>NUCLEOTIDE SEQUENCE [LARGE SCALE GENOMIC DNA]</scope>
    <source>
        <strain evidence="11 12">CT19</strain>
    </source>
</reference>
<dbReference type="SMART" id="SM01323">
    <property type="entry name" value="YajC"/>
    <property type="match status" value="1"/>
</dbReference>
<dbReference type="RefSeq" id="WP_145285738.1">
    <property type="nucleotide sequence ID" value="NZ_VMSJ01000001.1"/>
</dbReference>
<evidence type="ECO:0000256" key="6">
    <source>
        <dbReference type="ARBA" id="ARBA00022927"/>
    </source>
</evidence>
<organism evidence="11 12">
    <name type="scientific">Salinicoccus cyprini</name>
    <dbReference type="NCBI Taxonomy" id="2493691"/>
    <lineage>
        <taxon>Bacteria</taxon>
        <taxon>Bacillati</taxon>
        <taxon>Bacillota</taxon>
        <taxon>Bacilli</taxon>
        <taxon>Bacillales</taxon>
        <taxon>Staphylococcaceae</taxon>
        <taxon>Salinicoccus</taxon>
    </lineage>
</organism>
<evidence type="ECO:0000256" key="4">
    <source>
        <dbReference type="ARBA" id="ARBA00022475"/>
    </source>
</evidence>
<feature type="transmembrane region" description="Helical" evidence="10">
    <location>
        <begin position="6"/>
        <end position="25"/>
    </location>
</feature>
<keyword evidence="7 10" id="KW-1133">Transmembrane helix</keyword>
<dbReference type="Proteomes" id="UP000315103">
    <property type="component" value="Unassembled WGS sequence"/>
</dbReference>
<evidence type="ECO:0000256" key="8">
    <source>
        <dbReference type="ARBA" id="ARBA00023010"/>
    </source>
</evidence>
<keyword evidence="9 10" id="KW-0472">Membrane</keyword>
<dbReference type="PANTHER" id="PTHR33909:SF1">
    <property type="entry name" value="SEC TRANSLOCON ACCESSORY COMPLEX SUBUNIT YAJC"/>
    <property type="match status" value="1"/>
</dbReference>
<evidence type="ECO:0000256" key="2">
    <source>
        <dbReference type="ARBA" id="ARBA00006742"/>
    </source>
</evidence>
<dbReference type="EMBL" id="VMSJ01000001">
    <property type="protein sequence ID" value="TVT29324.1"/>
    <property type="molecule type" value="Genomic_DNA"/>
</dbReference>
<evidence type="ECO:0000256" key="5">
    <source>
        <dbReference type="ARBA" id="ARBA00022692"/>
    </source>
</evidence>
<accession>A0A558AYK6</accession>
<comment type="caution">
    <text evidence="11">The sequence shown here is derived from an EMBL/GenBank/DDBJ whole genome shotgun (WGS) entry which is preliminary data.</text>
</comment>
<keyword evidence="5 10" id="KW-0812">Transmembrane</keyword>
<dbReference type="OrthoDB" id="9800132at2"/>
<keyword evidence="4" id="KW-1003">Cell membrane</keyword>
<evidence type="ECO:0000256" key="10">
    <source>
        <dbReference type="SAM" id="Phobius"/>
    </source>
</evidence>
<sequence>MEFFMAILPFLVLILVMYFLMIRPAQKKQKDVQNMQANMQKGDEIITIGGLHGTVESFDQKHMYIRTDAAGSAVLKFERVALKEIVKQ</sequence>
<keyword evidence="12" id="KW-1185">Reference proteome</keyword>
<protein>
    <submittedName>
        <fullName evidence="11">Preprotein translocase subunit YajC</fullName>
    </submittedName>
</protein>
<evidence type="ECO:0000313" key="11">
    <source>
        <dbReference type="EMBL" id="TVT29324.1"/>
    </source>
</evidence>
<dbReference type="InterPro" id="IPR003849">
    <property type="entry name" value="Preprotein_translocase_YajC"/>
</dbReference>
<evidence type="ECO:0000256" key="1">
    <source>
        <dbReference type="ARBA" id="ARBA00004162"/>
    </source>
</evidence>
<proteinExistence type="inferred from homology"/>
<comment type="subcellular location">
    <subcellularLocation>
        <location evidence="1">Cell membrane</location>
        <topology evidence="1">Single-pass membrane protein</topology>
    </subcellularLocation>
</comment>
<keyword evidence="3" id="KW-0813">Transport</keyword>
<evidence type="ECO:0000313" key="12">
    <source>
        <dbReference type="Proteomes" id="UP000315103"/>
    </source>
</evidence>
<comment type="similarity">
    <text evidence="2">Belongs to the YajC family.</text>
</comment>
<evidence type="ECO:0000256" key="7">
    <source>
        <dbReference type="ARBA" id="ARBA00022989"/>
    </source>
</evidence>
<dbReference type="GO" id="GO:0015031">
    <property type="term" value="P:protein transport"/>
    <property type="evidence" value="ECO:0007669"/>
    <property type="project" value="UniProtKB-KW"/>
</dbReference>
<evidence type="ECO:0000256" key="3">
    <source>
        <dbReference type="ARBA" id="ARBA00022448"/>
    </source>
</evidence>
<keyword evidence="6" id="KW-0653">Protein transport</keyword>
<gene>
    <name evidence="11" type="primary">yajC</name>
    <name evidence="11" type="ORF">FO441_03300</name>
</gene>